<keyword evidence="6" id="KW-1185">Reference proteome</keyword>
<evidence type="ECO:0000259" key="4">
    <source>
        <dbReference type="SMART" id="SM01043"/>
    </source>
</evidence>
<dbReference type="PANTHER" id="PTHR47691:SF3">
    <property type="entry name" value="HTH-TYPE TRANSCRIPTIONAL REGULATOR RV0890C-RELATED"/>
    <property type="match status" value="1"/>
</dbReference>
<evidence type="ECO:0000259" key="3">
    <source>
        <dbReference type="SMART" id="SM00862"/>
    </source>
</evidence>
<protein>
    <submittedName>
        <fullName evidence="5">Putative ATPase</fullName>
    </submittedName>
</protein>
<dbReference type="SMART" id="SM00028">
    <property type="entry name" value="TPR"/>
    <property type="match status" value="4"/>
</dbReference>
<dbReference type="Gene3D" id="1.10.10.10">
    <property type="entry name" value="Winged helix-like DNA-binding domain superfamily/Winged helix DNA-binding domain"/>
    <property type="match status" value="1"/>
</dbReference>
<dbReference type="SMART" id="SM00862">
    <property type="entry name" value="Trans_reg_C"/>
    <property type="match status" value="1"/>
</dbReference>
<dbReference type="Gene3D" id="3.40.50.300">
    <property type="entry name" value="P-loop containing nucleotide triphosphate hydrolases"/>
    <property type="match status" value="1"/>
</dbReference>
<dbReference type="InterPro" id="IPR016032">
    <property type="entry name" value="Sig_transdc_resp-reg_C-effctor"/>
</dbReference>
<dbReference type="GO" id="GO:0006355">
    <property type="term" value="P:regulation of DNA-templated transcription"/>
    <property type="evidence" value="ECO:0007669"/>
    <property type="project" value="InterPro"/>
</dbReference>
<comment type="caution">
    <text evidence="5">The sequence shown here is derived from an EMBL/GenBank/DDBJ whole genome shotgun (WGS) entry which is preliminary data.</text>
</comment>
<keyword evidence="2" id="KW-0238">DNA-binding</keyword>
<dbReference type="InterPro" id="IPR001867">
    <property type="entry name" value="OmpR/PhoB-type_DNA-bd"/>
</dbReference>
<dbReference type="EMBL" id="PVUE01000001">
    <property type="protein sequence ID" value="PRZ44393.1"/>
    <property type="molecule type" value="Genomic_DNA"/>
</dbReference>
<reference evidence="5 6" key="1">
    <citation type="submission" date="2018-03" db="EMBL/GenBank/DDBJ databases">
        <title>Genomic Encyclopedia of Archaeal and Bacterial Type Strains, Phase II (KMG-II): from individual species to whole genera.</title>
        <authorList>
            <person name="Goeker M."/>
        </authorList>
    </citation>
    <scope>NUCLEOTIDE SEQUENCE [LARGE SCALE GENOMIC DNA]</scope>
    <source>
        <strain evidence="5 6">DSM 100065</strain>
    </source>
</reference>
<dbReference type="RefSeq" id="WP_106347411.1">
    <property type="nucleotide sequence ID" value="NZ_PVUE01000001.1"/>
</dbReference>
<dbReference type="GO" id="GO:0043531">
    <property type="term" value="F:ADP binding"/>
    <property type="evidence" value="ECO:0007669"/>
    <property type="project" value="InterPro"/>
</dbReference>
<evidence type="ECO:0000313" key="6">
    <source>
        <dbReference type="Proteomes" id="UP000237752"/>
    </source>
</evidence>
<dbReference type="Pfam" id="PF13401">
    <property type="entry name" value="AAA_22"/>
    <property type="match status" value="1"/>
</dbReference>
<dbReference type="InterPro" id="IPR027417">
    <property type="entry name" value="P-loop_NTPase"/>
</dbReference>
<dbReference type="Pfam" id="PF03704">
    <property type="entry name" value="BTAD"/>
    <property type="match status" value="1"/>
</dbReference>
<dbReference type="SUPFAM" id="SSF46894">
    <property type="entry name" value="C-terminal effector domain of the bipartite response regulators"/>
    <property type="match status" value="1"/>
</dbReference>
<dbReference type="Gene3D" id="1.25.40.10">
    <property type="entry name" value="Tetratricopeptide repeat domain"/>
    <property type="match status" value="2"/>
</dbReference>
<dbReference type="GO" id="GO:0000160">
    <property type="term" value="P:phosphorelay signal transduction system"/>
    <property type="evidence" value="ECO:0007669"/>
    <property type="project" value="InterPro"/>
</dbReference>
<dbReference type="PRINTS" id="PR00364">
    <property type="entry name" value="DISEASERSIST"/>
</dbReference>
<evidence type="ECO:0000256" key="1">
    <source>
        <dbReference type="ARBA" id="ARBA00005820"/>
    </source>
</evidence>
<dbReference type="InterPro" id="IPR036388">
    <property type="entry name" value="WH-like_DNA-bd_sf"/>
</dbReference>
<dbReference type="SMART" id="SM01043">
    <property type="entry name" value="BTAD"/>
    <property type="match status" value="1"/>
</dbReference>
<dbReference type="InterPro" id="IPR011990">
    <property type="entry name" value="TPR-like_helical_dom_sf"/>
</dbReference>
<sequence length="1048" mass="113242">MPITLTLLDGVTWRGAPLVGERPQSLLAILAMHPHDGATDDYLINTLWPEARPANPTKALQVVVSRTRGATAHEIISRTSNGYRLALPRDQVDVFLLNDLVSDARKRLSDGDPNKARDAAQEAIRLVDGHPIGSGHLADLRSGASARAAEAKVLLGMALSRSGDHPAAIGVLESAVLDHPQDEALLECLLRSESAVRGPSSALDRYETYRVALAERLGTDPSVALQRLYGELLAADRPVRDGLQYDINSLIGRDDDVRAIRAMLHTSRVVSIVGAGGLGKTRLAHVVGRDSEQSIVHFVELVGVSAPEDVVGEVGSALGVRDSVSGRRVLTAEQRADVRARIAQHLDAAPTLLILDNCEHVVSAVADLVAFLVANARGLRVVTTTRAPLNIAAERIYTLSQLSVSDGIDLFTQRATSARPNVEIDEVAAADIVSRLDGLPLAIELAAAKVRVMSVRDINRRLENRFALLRGGDRTAPDRHQTLIAVIDWSWNLLAEHERRALRWLAIFHDGFTLESAETVFGTDAFDAVQNLVDQSLLTVSDAGASVRYRMLETVREFGRMQLIDAGEDAAAALALQAWAREYAGRWALKVHGPHQLAAMDAIRAEETNLADVLRRTLAEAGTDTMIVLLAALGGFWSIGGEHSRVIALIDAVEAAVDGWMPPPELADHARVAMSLVLTNSFIGHPRPADITRMALERIGPGSTPMIAGVVKVVLALTAAGDHAESLAQIVRMCDDPDRHVAIQALLYLGHTLENAGDARGAVDAATRALALRRDEDGPWGRAILRTQLAQWHSQLGQFDEAASHARLAVPVLDRLGSMDDAVQCRSILAVAAMLNGEYDEAERMYDEVTRIDWSKVGFGGNLPVTIGQAELALLRGNSEAGLELHRANIAQSRQLRFPGLEEPSGQEPWLLFAESAGLAAYALYGTGEDGADLWNLLRSKAPLAINSELDPPRNFLDYPVTGLVLFAIGLWGLLRDALPAPDAIRLIVLADRFGYSRLTPTMAWDNAATPAERIAPGLLDKLQEEYGDRRGADLRGEAQQFLTKLLG</sequence>
<name>A0A2T1A709_9ACTN</name>
<comment type="similarity">
    <text evidence="1">Belongs to the AfsR/DnrI/RedD regulatory family.</text>
</comment>
<dbReference type="Proteomes" id="UP000237752">
    <property type="component" value="Unassembled WGS sequence"/>
</dbReference>
<dbReference type="PANTHER" id="PTHR47691">
    <property type="entry name" value="REGULATOR-RELATED"/>
    <property type="match status" value="1"/>
</dbReference>
<feature type="domain" description="OmpR/PhoB-type" evidence="3">
    <location>
        <begin position="15"/>
        <end position="85"/>
    </location>
</feature>
<dbReference type="InterPro" id="IPR058852">
    <property type="entry name" value="HTH_77"/>
</dbReference>
<organism evidence="5 6">
    <name type="scientific">Antricoccus suffuscus</name>
    <dbReference type="NCBI Taxonomy" id="1629062"/>
    <lineage>
        <taxon>Bacteria</taxon>
        <taxon>Bacillati</taxon>
        <taxon>Actinomycetota</taxon>
        <taxon>Actinomycetes</taxon>
        <taxon>Geodermatophilales</taxon>
        <taxon>Antricoccaceae</taxon>
        <taxon>Antricoccus</taxon>
    </lineage>
</organism>
<gene>
    <name evidence="5" type="ORF">CLV47_101519</name>
</gene>
<feature type="domain" description="Bacterial transcriptional activator" evidence="4">
    <location>
        <begin position="92"/>
        <end position="233"/>
    </location>
</feature>
<accession>A0A2T1A709</accession>
<dbReference type="OrthoDB" id="3194665at2"/>
<evidence type="ECO:0000313" key="5">
    <source>
        <dbReference type="EMBL" id="PRZ44393.1"/>
    </source>
</evidence>
<evidence type="ECO:0000256" key="2">
    <source>
        <dbReference type="ARBA" id="ARBA00023125"/>
    </source>
</evidence>
<dbReference type="Pfam" id="PF25872">
    <property type="entry name" value="HTH_77"/>
    <property type="match status" value="1"/>
</dbReference>
<dbReference type="SUPFAM" id="SSF48452">
    <property type="entry name" value="TPR-like"/>
    <property type="match status" value="2"/>
</dbReference>
<dbReference type="SUPFAM" id="SSF52540">
    <property type="entry name" value="P-loop containing nucleoside triphosphate hydrolases"/>
    <property type="match status" value="1"/>
</dbReference>
<dbReference type="AlphaFoldDB" id="A0A2T1A709"/>
<dbReference type="InterPro" id="IPR049945">
    <property type="entry name" value="AAA_22"/>
</dbReference>
<proteinExistence type="inferred from homology"/>
<dbReference type="InterPro" id="IPR019734">
    <property type="entry name" value="TPR_rpt"/>
</dbReference>
<dbReference type="GO" id="GO:0003677">
    <property type="term" value="F:DNA binding"/>
    <property type="evidence" value="ECO:0007669"/>
    <property type="project" value="UniProtKB-KW"/>
</dbReference>
<dbReference type="InterPro" id="IPR005158">
    <property type="entry name" value="BTAD"/>
</dbReference>